<dbReference type="Proteomes" id="UP000299102">
    <property type="component" value="Unassembled WGS sequence"/>
</dbReference>
<sequence length="180" mass="20805">MNDSVEKRGMKVNASKTKVIVFERRMNVGNEVNRALFAIMDSKQAHLAIHNGILIPTVMYDSESWVWQKKNESKINVVEMQSLCNICEVSRKDGYKNSDVIERCDLKEDVVTIIERGKWQCFGHLKRMNENRLIKKSTERMRNGKVGKGCPRKSYADHISGILKKGQILRPKIDNLKRKD</sequence>
<dbReference type="OrthoDB" id="6625421at2759"/>
<dbReference type="EMBL" id="BGZK01000379">
    <property type="protein sequence ID" value="GBP40277.1"/>
    <property type="molecule type" value="Genomic_DNA"/>
</dbReference>
<dbReference type="STRING" id="151549.A0A4C1VPJ0"/>
<organism evidence="1 2">
    <name type="scientific">Eumeta variegata</name>
    <name type="common">Bagworm moth</name>
    <name type="synonym">Eumeta japonica</name>
    <dbReference type="NCBI Taxonomy" id="151549"/>
    <lineage>
        <taxon>Eukaryota</taxon>
        <taxon>Metazoa</taxon>
        <taxon>Ecdysozoa</taxon>
        <taxon>Arthropoda</taxon>
        <taxon>Hexapoda</taxon>
        <taxon>Insecta</taxon>
        <taxon>Pterygota</taxon>
        <taxon>Neoptera</taxon>
        <taxon>Endopterygota</taxon>
        <taxon>Lepidoptera</taxon>
        <taxon>Glossata</taxon>
        <taxon>Ditrysia</taxon>
        <taxon>Tineoidea</taxon>
        <taxon>Psychidae</taxon>
        <taxon>Oiketicinae</taxon>
        <taxon>Eumeta</taxon>
    </lineage>
</organism>
<evidence type="ECO:0008006" key="3">
    <source>
        <dbReference type="Google" id="ProtNLM"/>
    </source>
</evidence>
<proteinExistence type="predicted"/>
<comment type="caution">
    <text evidence="1">The sequence shown here is derived from an EMBL/GenBank/DDBJ whole genome shotgun (WGS) entry which is preliminary data.</text>
</comment>
<gene>
    <name evidence="1" type="ORF">EVAR_83967_1</name>
</gene>
<reference evidence="1 2" key="1">
    <citation type="journal article" date="2019" name="Commun. Biol.">
        <title>The bagworm genome reveals a unique fibroin gene that provides high tensile strength.</title>
        <authorList>
            <person name="Kono N."/>
            <person name="Nakamura H."/>
            <person name="Ohtoshi R."/>
            <person name="Tomita M."/>
            <person name="Numata K."/>
            <person name="Arakawa K."/>
        </authorList>
    </citation>
    <scope>NUCLEOTIDE SEQUENCE [LARGE SCALE GENOMIC DNA]</scope>
</reference>
<dbReference type="PANTHER" id="PTHR47027">
    <property type="entry name" value="REVERSE TRANSCRIPTASE DOMAIN-CONTAINING PROTEIN"/>
    <property type="match status" value="1"/>
</dbReference>
<accession>A0A4C1VPJ0</accession>
<dbReference type="AlphaFoldDB" id="A0A4C1VPJ0"/>
<protein>
    <recommendedName>
        <fullName evidence="3">Reverse transcriptase domain-containing protein</fullName>
    </recommendedName>
</protein>
<evidence type="ECO:0000313" key="1">
    <source>
        <dbReference type="EMBL" id="GBP40277.1"/>
    </source>
</evidence>
<keyword evidence="2" id="KW-1185">Reference proteome</keyword>
<dbReference type="PANTHER" id="PTHR47027:SF20">
    <property type="entry name" value="REVERSE TRANSCRIPTASE-LIKE PROTEIN WITH RNA-DIRECTED DNA POLYMERASE DOMAIN"/>
    <property type="match status" value="1"/>
</dbReference>
<name>A0A4C1VPJ0_EUMVA</name>
<evidence type="ECO:0000313" key="2">
    <source>
        <dbReference type="Proteomes" id="UP000299102"/>
    </source>
</evidence>